<dbReference type="PROSITE" id="PS00395">
    <property type="entry name" value="ALANINE_RACEMASE"/>
    <property type="match status" value="1"/>
</dbReference>
<feature type="binding site" evidence="4 6">
    <location>
        <position position="295"/>
    </location>
    <ligand>
        <name>substrate</name>
    </ligand>
</feature>
<dbReference type="EC" id="5.1.1.1" evidence="4"/>
<dbReference type="RefSeq" id="WP_129082756.1">
    <property type="nucleotide sequence ID" value="NZ_CP041070.1"/>
</dbReference>
<dbReference type="SUPFAM" id="SSF51419">
    <property type="entry name" value="PLP-binding barrel"/>
    <property type="match status" value="1"/>
</dbReference>
<dbReference type="PANTHER" id="PTHR30511">
    <property type="entry name" value="ALANINE RACEMASE"/>
    <property type="match status" value="1"/>
</dbReference>
<comment type="similarity">
    <text evidence="4">Belongs to the alanine racemase family.</text>
</comment>
<protein>
    <recommendedName>
        <fullName evidence="4">Alanine racemase</fullName>
        <ecNumber evidence="4">5.1.1.1</ecNumber>
    </recommendedName>
</protein>
<evidence type="ECO:0000256" key="5">
    <source>
        <dbReference type="PIRSR" id="PIRSR600821-50"/>
    </source>
</evidence>
<evidence type="ECO:0000313" key="9">
    <source>
        <dbReference type="Proteomes" id="UP000290191"/>
    </source>
</evidence>
<keyword evidence="2 4" id="KW-0663">Pyridoxal phosphate</keyword>
<dbReference type="GO" id="GO:0008784">
    <property type="term" value="F:alanine racemase activity"/>
    <property type="evidence" value="ECO:0007669"/>
    <property type="project" value="UniProtKB-UniRule"/>
</dbReference>
<gene>
    <name evidence="8" type="ORF">CRV06_12575</name>
</gene>
<organism evidence="8 9">
    <name type="scientific">Halarcobacter anaerophilus</name>
    <dbReference type="NCBI Taxonomy" id="877500"/>
    <lineage>
        <taxon>Bacteria</taxon>
        <taxon>Pseudomonadati</taxon>
        <taxon>Campylobacterota</taxon>
        <taxon>Epsilonproteobacteria</taxon>
        <taxon>Campylobacterales</taxon>
        <taxon>Arcobacteraceae</taxon>
        <taxon>Halarcobacter</taxon>
    </lineage>
</organism>
<feature type="active site" description="Proton acceptor; specific for L-alanine" evidence="4">
    <location>
        <position position="249"/>
    </location>
</feature>
<dbReference type="GO" id="GO:0030170">
    <property type="term" value="F:pyridoxal phosphate binding"/>
    <property type="evidence" value="ECO:0007669"/>
    <property type="project" value="UniProtKB-UniRule"/>
</dbReference>
<dbReference type="SUPFAM" id="SSF50621">
    <property type="entry name" value="Alanine racemase C-terminal domain-like"/>
    <property type="match status" value="1"/>
</dbReference>
<dbReference type="Gene3D" id="2.40.37.10">
    <property type="entry name" value="Lyase, Ornithine Decarboxylase, Chain A, domain 1"/>
    <property type="match status" value="1"/>
</dbReference>
<comment type="cofactor">
    <cofactor evidence="1 4 5">
        <name>pyridoxal 5'-phosphate</name>
        <dbReference type="ChEBI" id="CHEBI:597326"/>
    </cofactor>
</comment>
<comment type="pathway">
    <text evidence="4">Amino-acid biosynthesis; D-alanine biosynthesis; D-alanine from L-alanine: step 1/1.</text>
</comment>
<name>A0A4Q0XVN7_9BACT</name>
<dbReference type="STRING" id="877500.GCA_000935065_00670"/>
<dbReference type="GO" id="GO:0030632">
    <property type="term" value="P:D-alanine biosynthetic process"/>
    <property type="evidence" value="ECO:0007669"/>
    <property type="project" value="UniProtKB-UniRule"/>
</dbReference>
<evidence type="ECO:0000256" key="6">
    <source>
        <dbReference type="PIRSR" id="PIRSR600821-52"/>
    </source>
</evidence>
<dbReference type="EMBL" id="PDKO01000013">
    <property type="protein sequence ID" value="RXJ61637.1"/>
    <property type="molecule type" value="Genomic_DNA"/>
</dbReference>
<dbReference type="HAMAP" id="MF_01201">
    <property type="entry name" value="Ala_racemase"/>
    <property type="match status" value="1"/>
</dbReference>
<dbReference type="Pfam" id="PF01168">
    <property type="entry name" value="Ala_racemase_N"/>
    <property type="match status" value="1"/>
</dbReference>
<dbReference type="NCBIfam" id="NF000791">
    <property type="entry name" value="PRK00053.2-2"/>
    <property type="match status" value="1"/>
</dbReference>
<proteinExistence type="inferred from homology"/>
<sequence length="340" mass="38801">MAKIILNKSNYFHNLKTIETHLGSKDKIAVVLKDNAYGHGLVEIASMAKEYGIKKAVVRTINEAEKIETLFEQILILADTDIHSCSHTFHIAINSLEDIEKLPENTNVHIKFDSGMHRNGISLDKLEEAIHGILRKKLNLTGAFTHFRSADELSCELFWQKSNFDEAKNLIKTLCEKLFIPVPNFHCANSSALFRFKNYDYDFARVGIAQYGYLDTDSIFDNPTLKPVMSLWADKIVTRILKENQRVGYGGKYMAQEDMKISTYKVGYGDGFFRLNGEQKYLTPKGYEILGKVSMDNLSINCDDEEVCIFNDVRELAKIHNTITYEITTALKEHIPKEII</sequence>
<dbReference type="InterPro" id="IPR011079">
    <property type="entry name" value="Ala_racemase_C"/>
</dbReference>
<dbReference type="AlphaFoldDB" id="A0A4Q0XVN7"/>
<feature type="domain" description="Alanine racemase C-terminal" evidence="7">
    <location>
        <begin position="228"/>
        <end position="340"/>
    </location>
</feature>
<evidence type="ECO:0000313" key="8">
    <source>
        <dbReference type="EMBL" id="RXJ61637.1"/>
    </source>
</evidence>
<evidence type="ECO:0000256" key="1">
    <source>
        <dbReference type="ARBA" id="ARBA00001933"/>
    </source>
</evidence>
<keyword evidence="9" id="KW-1185">Reference proteome</keyword>
<feature type="active site" description="Proton acceptor; specific for D-alanine" evidence="4">
    <location>
        <position position="33"/>
    </location>
</feature>
<dbReference type="PANTHER" id="PTHR30511:SF0">
    <property type="entry name" value="ALANINE RACEMASE, CATABOLIC-RELATED"/>
    <property type="match status" value="1"/>
</dbReference>
<comment type="function">
    <text evidence="4">Catalyzes the interconversion of L-alanine and D-alanine. May also act on other amino acids.</text>
</comment>
<feature type="binding site" evidence="4 6">
    <location>
        <position position="118"/>
    </location>
    <ligand>
        <name>substrate</name>
    </ligand>
</feature>
<evidence type="ECO:0000256" key="3">
    <source>
        <dbReference type="ARBA" id="ARBA00023235"/>
    </source>
</evidence>
<feature type="modified residue" description="N6-(pyridoxal phosphate)lysine" evidence="4 5">
    <location>
        <position position="33"/>
    </location>
</feature>
<comment type="caution">
    <text evidence="8">The sequence shown here is derived from an EMBL/GenBank/DDBJ whole genome shotgun (WGS) entry which is preliminary data.</text>
</comment>
<dbReference type="InterPro" id="IPR009006">
    <property type="entry name" value="Ala_racemase/Decarboxylase_C"/>
</dbReference>
<dbReference type="PRINTS" id="PR00992">
    <property type="entry name" value="ALARACEMASE"/>
</dbReference>
<keyword evidence="3 4" id="KW-0413">Isomerase</keyword>
<dbReference type="Proteomes" id="UP000290191">
    <property type="component" value="Unassembled WGS sequence"/>
</dbReference>
<dbReference type="InterPro" id="IPR020622">
    <property type="entry name" value="Ala_racemase_pyridoxalP-BS"/>
</dbReference>
<dbReference type="Gene3D" id="3.20.20.10">
    <property type="entry name" value="Alanine racemase"/>
    <property type="match status" value="1"/>
</dbReference>
<dbReference type="InterPro" id="IPR029066">
    <property type="entry name" value="PLP-binding_barrel"/>
</dbReference>
<dbReference type="OrthoDB" id="9813814at2"/>
<dbReference type="CDD" id="cd00430">
    <property type="entry name" value="PLPDE_III_AR"/>
    <property type="match status" value="1"/>
</dbReference>
<dbReference type="NCBIfam" id="TIGR00492">
    <property type="entry name" value="alr"/>
    <property type="match status" value="1"/>
</dbReference>
<evidence type="ECO:0000256" key="4">
    <source>
        <dbReference type="HAMAP-Rule" id="MF_01201"/>
    </source>
</evidence>
<accession>A0A4Q0XVN7</accession>
<dbReference type="InterPro" id="IPR001608">
    <property type="entry name" value="Ala_racemase_N"/>
</dbReference>
<comment type="catalytic activity">
    <reaction evidence="4">
        <text>L-alanine = D-alanine</text>
        <dbReference type="Rhea" id="RHEA:20249"/>
        <dbReference type="ChEBI" id="CHEBI:57416"/>
        <dbReference type="ChEBI" id="CHEBI:57972"/>
        <dbReference type="EC" id="5.1.1.1"/>
    </reaction>
</comment>
<evidence type="ECO:0000256" key="2">
    <source>
        <dbReference type="ARBA" id="ARBA00022898"/>
    </source>
</evidence>
<dbReference type="GO" id="GO:0005829">
    <property type="term" value="C:cytosol"/>
    <property type="evidence" value="ECO:0007669"/>
    <property type="project" value="TreeGrafter"/>
</dbReference>
<dbReference type="Pfam" id="PF00842">
    <property type="entry name" value="Ala_racemase_C"/>
    <property type="match status" value="1"/>
</dbReference>
<dbReference type="SMART" id="SM01005">
    <property type="entry name" value="Ala_racemase_C"/>
    <property type="match status" value="1"/>
</dbReference>
<dbReference type="InterPro" id="IPR000821">
    <property type="entry name" value="Ala_racemase"/>
</dbReference>
<reference evidence="8 9" key="1">
    <citation type="submission" date="2017-10" db="EMBL/GenBank/DDBJ databases">
        <title>Genomics of the genus Arcobacter.</title>
        <authorList>
            <person name="Perez-Cataluna A."/>
            <person name="Figueras M.J."/>
        </authorList>
    </citation>
    <scope>NUCLEOTIDE SEQUENCE [LARGE SCALE GENOMIC DNA]</scope>
    <source>
        <strain evidence="8 9">DSM 24636</strain>
    </source>
</reference>
<dbReference type="UniPathway" id="UPA00042">
    <property type="reaction ID" value="UER00497"/>
</dbReference>
<evidence type="ECO:0000259" key="7">
    <source>
        <dbReference type="SMART" id="SM01005"/>
    </source>
</evidence>